<proteinExistence type="predicted"/>
<dbReference type="Proteomes" id="UP001151760">
    <property type="component" value="Unassembled WGS sequence"/>
</dbReference>
<evidence type="ECO:0000313" key="3">
    <source>
        <dbReference type="Proteomes" id="UP001151760"/>
    </source>
</evidence>
<evidence type="ECO:0000313" key="2">
    <source>
        <dbReference type="EMBL" id="GJS87432.1"/>
    </source>
</evidence>
<dbReference type="EMBL" id="BQNB010011198">
    <property type="protein sequence ID" value="GJS87432.1"/>
    <property type="molecule type" value="Genomic_DNA"/>
</dbReference>
<sequence>EIFPIVNQVDARVQIFKIQFLKEAAKFVRDFQSLAKEADESLAKHKALELEIERLLRAVVRQDIMAIVQNQSVSKQKDTNKGTSVNTQFSKQLILGKPPSSSYKPKLYYVTPFPKSSILPKVDKTNALSKLVTLNSAPSSRESNVMNNERVIALGIFKINPFKSSRVSNFVPNKHVKASVRTKPITVSQPHVTTKNDVLFKSESSFLLNKLEKIEDNYRSLQSSNYPDHTSSEYNNIKVPIRNEKSKVICVTCKQCLVTANHDDCVLQYVNGMKSRKKIQSANVSKSENQKKYKTRVWKPKKVGSKERLASPKPSTPRSCLRWLPTRRMFNPKGKITATSESECQPNCSKGDNACTSNPQEPINKRTKKIMETMNMTLDELSAMAFVHFSA</sequence>
<reference evidence="2" key="1">
    <citation type="journal article" date="2022" name="Int. J. Mol. Sci.">
        <title>Draft Genome of Tanacetum Coccineum: Genomic Comparison of Closely Related Tanacetum-Family Plants.</title>
        <authorList>
            <person name="Yamashiro T."/>
            <person name="Shiraishi A."/>
            <person name="Nakayama K."/>
            <person name="Satake H."/>
        </authorList>
    </citation>
    <scope>NUCLEOTIDE SEQUENCE</scope>
</reference>
<evidence type="ECO:0000256" key="1">
    <source>
        <dbReference type="SAM" id="Coils"/>
    </source>
</evidence>
<accession>A0ABQ4ZEN4</accession>
<organism evidence="2 3">
    <name type="scientific">Tanacetum coccineum</name>
    <dbReference type="NCBI Taxonomy" id="301880"/>
    <lineage>
        <taxon>Eukaryota</taxon>
        <taxon>Viridiplantae</taxon>
        <taxon>Streptophyta</taxon>
        <taxon>Embryophyta</taxon>
        <taxon>Tracheophyta</taxon>
        <taxon>Spermatophyta</taxon>
        <taxon>Magnoliopsida</taxon>
        <taxon>eudicotyledons</taxon>
        <taxon>Gunneridae</taxon>
        <taxon>Pentapetalae</taxon>
        <taxon>asterids</taxon>
        <taxon>campanulids</taxon>
        <taxon>Asterales</taxon>
        <taxon>Asteraceae</taxon>
        <taxon>Asteroideae</taxon>
        <taxon>Anthemideae</taxon>
        <taxon>Anthemidinae</taxon>
        <taxon>Tanacetum</taxon>
    </lineage>
</organism>
<protein>
    <submittedName>
        <fullName evidence="2">Uncharacterized protein</fullName>
    </submittedName>
</protein>
<comment type="caution">
    <text evidence="2">The sequence shown here is derived from an EMBL/GenBank/DDBJ whole genome shotgun (WGS) entry which is preliminary data.</text>
</comment>
<reference evidence="2" key="2">
    <citation type="submission" date="2022-01" db="EMBL/GenBank/DDBJ databases">
        <authorList>
            <person name="Yamashiro T."/>
            <person name="Shiraishi A."/>
            <person name="Satake H."/>
            <person name="Nakayama K."/>
        </authorList>
    </citation>
    <scope>NUCLEOTIDE SEQUENCE</scope>
</reference>
<feature type="coiled-coil region" evidence="1">
    <location>
        <begin position="31"/>
        <end position="58"/>
    </location>
</feature>
<feature type="non-terminal residue" evidence="2">
    <location>
        <position position="1"/>
    </location>
</feature>
<keyword evidence="1" id="KW-0175">Coiled coil</keyword>
<gene>
    <name evidence="2" type="ORF">Tco_0770068</name>
</gene>
<keyword evidence="3" id="KW-1185">Reference proteome</keyword>
<name>A0ABQ4ZEN4_9ASTR</name>